<evidence type="ECO:0000313" key="2">
    <source>
        <dbReference type="Proteomes" id="UP001500399"/>
    </source>
</evidence>
<evidence type="ECO:0008006" key="3">
    <source>
        <dbReference type="Google" id="ProtNLM"/>
    </source>
</evidence>
<gene>
    <name evidence="1" type="ORF">GCM10008919_15840</name>
</gene>
<dbReference type="EMBL" id="BAAACR010000012">
    <property type="protein sequence ID" value="GAA0213464.1"/>
    <property type="molecule type" value="Genomic_DNA"/>
</dbReference>
<protein>
    <recommendedName>
        <fullName evidence="3">Co-chaperone DjlA N-terminal domain-containing protein</fullName>
    </recommendedName>
</protein>
<proteinExistence type="predicted"/>
<evidence type="ECO:0000313" key="1">
    <source>
        <dbReference type="EMBL" id="GAA0213464.1"/>
    </source>
</evidence>
<dbReference type="CDD" id="cd07177">
    <property type="entry name" value="terB_like"/>
    <property type="match status" value="1"/>
</dbReference>
<reference evidence="1 2" key="1">
    <citation type="journal article" date="2019" name="Int. J. Syst. Evol. Microbiol.">
        <title>The Global Catalogue of Microorganisms (GCM) 10K type strain sequencing project: providing services to taxonomists for standard genome sequencing and annotation.</title>
        <authorList>
            <consortium name="The Broad Institute Genomics Platform"/>
            <consortium name="The Broad Institute Genome Sequencing Center for Infectious Disease"/>
            <person name="Wu L."/>
            <person name="Ma J."/>
        </authorList>
    </citation>
    <scope>NUCLEOTIDE SEQUENCE [LARGE SCALE GENOMIC DNA]</scope>
    <source>
        <strain evidence="1 2">JCM 8542</strain>
    </source>
</reference>
<dbReference type="RefSeq" id="WP_304987440.1">
    <property type="nucleotide sequence ID" value="NZ_BAAACR010000012.1"/>
</dbReference>
<dbReference type="SUPFAM" id="SSF158682">
    <property type="entry name" value="TerB-like"/>
    <property type="match status" value="1"/>
</dbReference>
<comment type="caution">
    <text evidence="1">The sequence shown here is derived from an EMBL/GenBank/DDBJ whole genome shotgun (WGS) entry which is preliminary data.</text>
</comment>
<dbReference type="InterPro" id="IPR029024">
    <property type="entry name" value="TerB-like"/>
</dbReference>
<name>A0ABN0T656_9FIRM</name>
<dbReference type="Proteomes" id="UP001500399">
    <property type="component" value="Unassembled WGS sequence"/>
</dbReference>
<dbReference type="Gene3D" id="1.10.3680.10">
    <property type="entry name" value="TerB-like"/>
    <property type="match status" value="1"/>
</dbReference>
<keyword evidence="2" id="KW-1185">Reference proteome</keyword>
<sequence>MFLHLIAEKNKQLFLSLTKSLCHADGHFTDDERAMVEQYCKELEIASDSADAVSDPKELMQQLAASSDAREKKIIVFELLGLAHVDKEFSADERRFVEELRTVFAMDTDYIQRAEELIRSYLDIQDRVNALILG</sequence>
<organism evidence="1 2">
    <name type="scientific">Selenomonas dianae</name>
    <dbReference type="NCBI Taxonomy" id="135079"/>
    <lineage>
        <taxon>Bacteria</taxon>
        <taxon>Bacillati</taxon>
        <taxon>Bacillota</taxon>
        <taxon>Negativicutes</taxon>
        <taxon>Selenomonadales</taxon>
        <taxon>Selenomonadaceae</taxon>
        <taxon>Selenomonas</taxon>
    </lineage>
</organism>
<accession>A0ABN0T656</accession>